<keyword evidence="4" id="KW-1185">Reference proteome</keyword>
<protein>
    <recommendedName>
        <fullName evidence="5">Transmembrane protein</fullName>
    </recommendedName>
</protein>
<keyword evidence="2" id="KW-0472">Membrane</keyword>
<keyword evidence="2" id="KW-0812">Transmembrane</keyword>
<organism evidence="3 4">
    <name type="scientific">Achlya hypogyna</name>
    <name type="common">Oomycete</name>
    <name type="synonym">Protoachlya hypogyna</name>
    <dbReference type="NCBI Taxonomy" id="1202772"/>
    <lineage>
        <taxon>Eukaryota</taxon>
        <taxon>Sar</taxon>
        <taxon>Stramenopiles</taxon>
        <taxon>Oomycota</taxon>
        <taxon>Saprolegniomycetes</taxon>
        <taxon>Saprolegniales</taxon>
        <taxon>Achlyaceae</taxon>
        <taxon>Achlya</taxon>
    </lineage>
</organism>
<accession>A0A1V9YK36</accession>
<evidence type="ECO:0000313" key="3">
    <source>
        <dbReference type="EMBL" id="OQR86084.1"/>
    </source>
</evidence>
<feature type="transmembrane region" description="Helical" evidence="2">
    <location>
        <begin position="1014"/>
        <end position="1039"/>
    </location>
</feature>
<evidence type="ECO:0000256" key="2">
    <source>
        <dbReference type="SAM" id="Phobius"/>
    </source>
</evidence>
<dbReference type="EMBL" id="JNBR01001530">
    <property type="protein sequence ID" value="OQR86084.1"/>
    <property type="molecule type" value="Genomic_DNA"/>
</dbReference>
<evidence type="ECO:0000313" key="4">
    <source>
        <dbReference type="Proteomes" id="UP000243579"/>
    </source>
</evidence>
<comment type="caution">
    <text evidence="3">The sequence shown here is derived from an EMBL/GenBank/DDBJ whole genome shotgun (WGS) entry which is preliminary data.</text>
</comment>
<dbReference type="OrthoDB" id="156765at2759"/>
<feature type="transmembrane region" description="Helical" evidence="2">
    <location>
        <begin position="1144"/>
        <end position="1167"/>
    </location>
</feature>
<reference evidence="3 4" key="1">
    <citation type="journal article" date="2014" name="Genome Biol. Evol.">
        <title>The secreted proteins of Achlya hypogyna and Thraustotheca clavata identify the ancestral oomycete secretome and reveal gene acquisitions by horizontal gene transfer.</title>
        <authorList>
            <person name="Misner I."/>
            <person name="Blouin N."/>
            <person name="Leonard G."/>
            <person name="Richards T.A."/>
            <person name="Lane C.E."/>
        </authorList>
    </citation>
    <scope>NUCLEOTIDE SEQUENCE [LARGE SCALE GENOMIC DNA]</scope>
    <source>
        <strain evidence="3 4">ATCC 48635</strain>
    </source>
</reference>
<feature type="region of interest" description="Disordered" evidence="1">
    <location>
        <begin position="1"/>
        <end position="20"/>
    </location>
</feature>
<feature type="transmembrane region" description="Helical" evidence="2">
    <location>
        <begin position="421"/>
        <end position="440"/>
    </location>
</feature>
<feature type="transmembrane region" description="Helical" evidence="2">
    <location>
        <begin position="964"/>
        <end position="986"/>
    </location>
</feature>
<feature type="transmembrane region" description="Helical" evidence="2">
    <location>
        <begin position="1090"/>
        <end position="1108"/>
    </location>
</feature>
<proteinExistence type="predicted"/>
<feature type="compositionally biased region" description="Basic and acidic residues" evidence="1">
    <location>
        <begin position="1"/>
        <end position="10"/>
    </location>
</feature>
<feature type="transmembrane region" description="Helical" evidence="2">
    <location>
        <begin position="452"/>
        <end position="470"/>
    </location>
</feature>
<evidence type="ECO:0008006" key="5">
    <source>
        <dbReference type="Google" id="ProtNLM"/>
    </source>
</evidence>
<dbReference type="Proteomes" id="UP000243579">
    <property type="component" value="Unassembled WGS sequence"/>
</dbReference>
<feature type="transmembrane region" description="Helical" evidence="2">
    <location>
        <begin position="1059"/>
        <end position="1078"/>
    </location>
</feature>
<gene>
    <name evidence="3" type="ORF">ACHHYP_10996</name>
</gene>
<sequence>MDEPAKEPAMKDSGPLGARTATSTQDTAIVYRSVLAHLSFALWVMVSFNSVMDPVKTLYGYYMYMDSYNQYVVWQLTVANTFNNQSSRVCSPSGPFRDCYFELPVFGTGSLAGATCRSYYPIDKGDTQHVGNFFGNCTLPGGDVVRIPDPRRYASTQWSVQTSSANKPCLDVLGEGDSFACDSYTTMNGRVINHRASQTETTKWCKEFGGFYILDYATGVQQVLIANVSDSRAPVFTSIAMTYLPPVFSLEPLIGCAADLHVGGTATHITTSAWYGDTTAPWTARTTRTADSNTLSSNGSVIRVSTLHYSEGDLTQVRLGYKDAFRLSLLAIITFYRCSSIYYPIALVYWRQRRPLVEWLLHRHMGLVLHKRERHNIFLLLLLSAEAIASTEDIIMYCQQVIYSGPSLWLLMIKYMSITRIIWPCAFLLLLVSRFVQFVFGAKHAFAMSEDLFFVGAPVVWAYIPIQVTSKGMDLFQGYRWTGAVVRHYTNSIFNVYSKQLNCFNLYVQLFGAFSIVSPFTTIAIDFVWRRLTNTSSILVYVLSPLRHGNSKRVLDISVADVRVHNVLMQSTRQVPPEIAYQMTRAKLPQNRYCESLNLAAEGFVCLVYGSIHVVGIVEWGVGRPLENELGHIAVIENHHVSFRADTSIEKLARITSHCAKLTLRRQYPSFLQALRFVMWLTLTLNSLLDPIKTFTGYFTSLDSSNQGYRWQLTVANTFNNQSSRVCSPSGPFRDCYFELPVFGTGSLAGATCRSYYPIDKGDTQHVGNYFGNCTLPGGDVVYIPDPRRYASTQWSVQTSSVDRSCLAFLGEGDSFACDSYTTMNGRIINYRASHTETTKWCKEFGGFYILDYATGVQQVLIANVSDPQAPVFTSIALELNKPVFNLHSLTGCQADMRIGGTATQVTTSAWYGDTAGPWTARTTRTADNNEISFDGTSFVVSTLHKSEGDISMVRTVYKDASRLAILGIVIFYRVSSVYYPIFLAFRRHRQPLLTWLWRRHLGLVLHKRERHNALLLFLLSIEAIASTEDIVVYCQHAVYSDGASYGALLLDYMSIMRIIWPSALVLLCISRFLGLTFGVNYSFAMSENLFILGAPVVWIYVPTYVTTRGMSLFQGYRWTGTIVHHYTNSIFNVYTNQVNCFDLYVQLFGIFTLLSPATVVLLSTLWKAVMPSSSIAGYLLAPPSTRPNGTIPTVTVRTVLQASTFRYPPAIAHQVTRAKLPRTHLCEAVNLAADGLVCLVYGPHVVLGITEWGLTFPVESEDGHAAIIQGHAVAFDPRVTVLDLARITANPVVLGIPDLT</sequence>
<feature type="transmembrane region" description="Helical" evidence="2">
    <location>
        <begin position="506"/>
        <end position="529"/>
    </location>
</feature>
<keyword evidence="2" id="KW-1133">Transmembrane helix</keyword>
<evidence type="ECO:0000256" key="1">
    <source>
        <dbReference type="SAM" id="MobiDB-lite"/>
    </source>
</evidence>
<name>A0A1V9YK36_ACHHY</name>
<feature type="transmembrane region" description="Helical" evidence="2">
    <location>
        <begin position="327"/>
        <end position="350"/>
    </location>
</feature>